<reference evidence="1 2" key="1">
    <citation type="submission" date="2018-08" db="EMBL/GenBank/DDBJ databases">
        <title>Recombination of ecologically and evolutionarily significant loci maintains genetic cohesion in the Pseudomonas syringae species complex.</title>
        <authorList>
            <person name="Dillon M."/>
            <person name="Thakur S."/>
            <person name="Almeida R.N.D."/>
            <person name="Weir B.S."/>
            <person name="Guttman D.S."/>
        </authorList>
    </citation>
    <scope>NUCLEOTIDE SEQUENCE [LARGE SCALE GENOMIC DNA]</scope>
    <source>
        <strain evidence="1 2">ICMP 4092</strain>
    </source>
</reference>
<comment type="caution">
    <text evidence="1">The sequence shown here is derived from an EMBL/GenBank/DDBJ whole genome shotgun (WGS) entry which is preliminary data.</text>
</comment>
<dbReference type="EMBL" id="RBQC01000092">
    <property type="protein sequence ID" value="RMO87114.1"/>
    <property type="molecule type" value="Genomic_DNA"/>
</dbReference>
<name>A0A3M3YZU1_9PSED</name>
<evidence type="ECO:0000313" key="1">
    <source>
        <dbReference type="EMBL" id="RMO87114.1"/>
    </source>
</evidence>
<proteinExistence type="predicted"/>
<dbReference type="Proteomes" id="UP000268056">
    <property type="component" value="Unassembled WGS sequence"/>
</dbReference>
<sequence>MVESFSVKESLANHWVHQAYSNILMINGRQRIDLVASEEMTVVISDPVRGLAWSVPVYLIYEHLIAAGHGKLVTPST</sequence>
<gene>
    <name evidence="1" type="ORF">ALQ32_102081</name>
</gene>
<evidence type="ECO:0000313" key="2">
    <source>
        <dbReference type="Proteomes" id="UP000268056"/>
    </source>
</evidence>
<organism evidence="1 2">
    <name type="scientific">Pseudomonas syringae pv. tagetis</name>
    <dbReference type="NCBI Taxonomy" id="129140"/>
    <lineage>
        <taxon>Bacteria</taxon>
        <taxon>Pseudomonadati</taxon>
        <taxon>Pseudomonadota</taxon>
        <taxon>Gammaproteobacteria</taxon>
        <taxon>Pseudomonadales</taxon>
        <taxon>Pseudomonadaceae</taxon>
        <taxon>Pseudomonas</taxon>
    </lineage>
</organism>
<dbReference type="AlphaFoldDB" id="A0A3M3YZU1"/>
<accession>A0A3M3YZU1</accession>
<protein>
    <submittedName>
        <fullName evidence="1">Putative prophage PSSB64-01, Orf6</fullName>
    </submittedName>
</protein>